<evidence type="ECO:0000313" key="8">
    <source>
        <dbReference type="EMBL" id="CAJ0566208.1"/>
    </source>
</evidence>
<feature type="transmembrane region" description="Helical" evidence="6">
    <location>
        <begin position="362"/>
        <end position="383"/>
    </location>
</feature>
<feature type="transmembrane region" description="Helical" evidence="6">
    <location>
        <begin position="508"/>
        <end position="527"/>
    </location>
</feature>
<keyword evidence="5 6" id="KW-0472">Membrane</keyword>
<feature type="transmembrane region" description="Helical" evidence="6">
    <location>
        <begin position="312"/>
        <end position="341"/>
    </location>
</feature>
<feature type="domain" description="Cationic amino acid transporter C-terminal" evidence="7">
    <location>
        <begin position="506"/>
        <end position="556"/>
    </location>
</feature>
<accession>A0AA36CD20</accession>
<dbReference type="GO" id="GO:0005886">
    <property type="term" value="C:plasma membrane"/>
    <property type="evidence" value="ECO:0007669"/>
    <property type="project" value="TreeGrafter"/>
</dbReference>
<evidence type="ECO:0000259" key="7">
    <source>
        <dbReference type="Pfam" id="PF13906"/>
    </source>
</evidence>
<comment type="caution">
    <text evidence="8">The sequence shown here is derived from an EMBL/GenBank/DDBJ whole genome shotgun (WGS) entry which is preliminary data.</text>
</comment>
<evidence type="ECO:0000256" key="2">
    <source>
        <dbReference type="ARBA" id="ARBA00022448"/>
    </source>
</evidence>
<dbReference type="GO" id="GO:0015171">
    <property type="term" value="F:amino acid transmembrane transporter activity"/>
    <property type="evidence" value="ECO:0007669"/>
    <property type="project" value="TreeGrafter"/>
</dbReference>
<dbReference type="InterPro" id="IPR002293">
    <property type="entry name" value="AA/rel_permease1"/>
</dbReference>
<dbReference type="Pfam" id="PF13906">
    <property type="entry name" value="AA_permease_C"/>
    <property type="match status" value="1"/>
</dbReference>
<keyword evidence="2" id="KW-0813">Transport</keyword>
<protein>
    <recommendedName>
        <fullName evidence="7">Cationic amino acid transporter C-terminal domain-containing protein</fullName>
    </recommendedName>
</protein>
<feature type="transmembrane region" description="Helical" evidence="6">
    <location>
        <begin position="225"/>
        <end position="245"/>
    </location>
</feature>
<feature type="transmembrane region" description="Helical" evidence="6">
    <location>
        <begin position="34"/>
        <end position="55"/>
    </location>
</feature>
<dbReference type="Pfam" id="PF13520">
    <property type="entry name" value="AA_permease_2"/>
    <property type="match status" value="1"/>
</dbReference>
<dbReference type="PANTHER" id="PTHR43243:SF4">
    <property type="entry name" value="CATIONIC AMINO ACID TRANSPORTER 4"/>
    <property type="match status" value="1"/>
</dbReference>
<keyword evidence="9" id="KW-1185">Reference proteome</keyword>
<feature type="transmembrane region" description="Helical" evidence="6">
    <location>
        <begin position="163"/>
        <end position="180"/>
    </location>
</feature>
<dbReference type="InterPro" id="IPR029485">
    <property type="entry name" value="CAT_C"/>
</dbReference>
<evidence type="ECO:0000313" key="9">
    <source>
        <dbReference type="Proteomes" id="UP001177023"/>
    </source>
</evidence>
<feature type="transmembrane region" description="Helical" evidence="6">
    <location>
        <begin position="446"/>
        <end position="469"/>
    </location>
</feature>
<evidence type="ECO:0000256" key="4">
    <source>
        <dbReference type="ARBA" id="ARBA00022989"/>
    </source>
</evidence>
<dbReference type="PANTHER" id="PTHR43243">
    <property type="entry name" value="INNER MEMBRANE TRANSPORTER YGJI-RELATED"/>
    <property type="match status" value="1"/>
</dbReference>
<dbReference type="Gene3D" id="1.20.1740.10">
    <property type="entry name" value="Amino acid/polyamine transporter I"/>
    <property type="match status" value="1"/>
</dbReference>
<proteinExistence type="predicted"/>
<feature type="transmembrane region" description="Helical" evidence="6">
    <location>
        <begin position="192"/>
        <end position="213"/>
    </location>
</feature>
<dbReference type="FunFam" id="1.20.1740.10:FF:000010">
    <property type="entry name" value="probable cationic amino acid transporter"/>
    <property type="match status" value="1"/>
</dbReference>
<comment type="subcellular location">
    <subcellularLocation>
        <location evidence="1">Membrane</location>
        <topology evidence="1">Multi-pass membrane protein</topology>
    </subcellularLocation>
</comment>
<feature type="transmembrane region" description="Helical" evidence="6">
    <location>
        <begin position="475"/>
        <end position="496"/>
    </location>
</feature>
<evidence type="ECO:0000256" key="3">
    <source>
        <dbReference type="ARBA" id="ARBA00022692"/>
    </source>
</evidence>
<reference evidence="8" key="1">
    <citation type="submission" date="2023-06" db="EMBL/GenBank/DDBJ databases">
        <authorList>
            <person name="Delattre M."/>
        </authorList>
    </citation>
    <scope>NUCLEOTIDE SEQUENCE</scope>
    <source>
        <strain evidence="8">AF72</strain>
    </source>
</reference>
<feature type="transmembrane region" description="Helical" evidence="6">
    <location>
        <begin position="389"/>
        <end position="410"/>
    </location>
</feature>
<feature type="transmembrane region" description="Helical" evidence="6">
    <location>
        <begin position="533"/>
        <end position="553"/>
    </location>
</feature>
<evidence type="ECO:0000256" key="5">
    <source>
        <dbReference type="ARBA" id="ARBA00023136"/>
    </source>
</evidence>
<dbReference type="PIRSF" id="PIRSF006060">
    <property type="entry name" value="AA_transporter"/>
    <property type="match status" value="1"/>
</dbReference>
<keyword evidence="4 6" id="KW-1133">Transmembrane helix</keyword>
<dbReference type="EMBL" id="CATQJA010001184">
    <property type="protein sequence ID" value="CAJ0566208.1"/>
    <property type="molecule type" value="Genomic_DNA"/>
</dbReference>
<dbReference type="AlphaFoldDB" id="A0AA36CD20"/>
<name>A0AA36CD20_9BILA</name>
<sequence>MQLYTYRERFFRRKNIPTGQLETQLKRNLTTFDITLLGVGHMIGAGIYVLTGAVVRNTAGPSIVLSFLLAGFASLLSALCYAEFGARFPKAGSAYTYAYVGIGELWAFIIGWNIILEHMLGAAAVARSWSGYLDSLLGNRIRNITEAELGVIDSTVFGEYPDFVAFLIVIIVAIFIALGSKTSTMFNNIFTVINLVVVVIVVGYGMSFADFGLWTGTTSTGQSKFFPFGVQGMLSGAASCFFAYIGFDGLATAGEEAKNPSRSIPVATFVSMSIVTLAYVLMSASLTLMIPYNVVHPTAAFADAFALKHATVARFAVSLGALCGMTTSLVGSIFALPRCVYAMASDGLLFAFLGKVNQSTKIPIYAVAIFSTMVAIIALLFDIETLVEFLSIGTLLAYSIVSACVIVLRYQPAPLGDSTKDMDEGGRLRHWVPFHGALADMQPGKAVIYALVVMTIAFFGFGLCLSTGIMTKTWYGILLTVLTVLISLFSLLFIAAHQQNRTALAFKVRFVPVIPAVSLLINIIMMLNLAPITWVRLVIWMAIGMAIYLLYGIRHSVEERPMGARFTKNTSYASVDGDDSPHVAVGTIGKGSQVNAQSDTPKDHMNASYINPAISLERIDSP</sequence>
<feature type="non-terminal residue" evidence="8">
    <location>
        <position position="622"/>
    </location>
</feature>
<organism evidence="8 9">
    <name type="scientific">Mesorhabditis spiculigera</name>
    <dbReference type="NCBI Taxonomy" id="96644"/>
    <lineage>
        <taxon>Eukaryota</taxon>
        <taxon>Metazoa</taxon>
        <taxon>Ecdysozoa</taxon>
        <taxon>Nematoda</taxon>
        <taxon>Chromadorea</taxon>
        <taxon>Rhabditida</taxon>
        <taxon>Rhabditina</taxon>
        <taxon>Rhabditomorpha</taxon>
        <taxon>Rhabditoidea</taxon>
        <taxon>Rhabditidae</taxon>
        <taxon>Mesorhabditinae</taxon>
        <taxon>Mesorhabditis</taxon>
    </lineage>
</organism>
<evidence type="ECO:0000256" key="1">
    <source>
        <dbReference type="ARBA" id="ARBA00004141"/>
    </source>
</evidence>
<dbReference type="Proteomes" id="UP001177023">
    <property type="component" value="Unassembled WGS sequence"/>
</dbReference>
<keyword evidence="3 6" id="KW-0812">Transmembrane</keyword>
<gene>
    <name evidence="8" type="ORF">MSPICULIGERA_LOCUS4820</name>
</gene>
<feature type="transmembrane region" description="Helical" evidence="6">
    <location>
        <begin position="61"/>
        <end position="82"/>
    </location>
</feature>
<feature type="transmembrane region" description="Helical" evidence="6">
    <location>
        <begin position="266"/>
        <end position="292"/>
    </location>
</feature>
<feature type="transmembrane region" description="Helical" evidence="6">
    <location>
        <begin position="94"/>
        <end position="115"/>
    </location>
</feature>
<evidence type="ECO:0000256" key="6">
    <source>
        <dbReference type="SAM" id="Phobius"/>
    </source>
</evidence>